<evidence type="ECO:0000256" key="7">
    <source>
        <dbReference type="ARBA" id="ARBA00022741"/>
    </source>
</evidence>
<keyword evidence="18" id="KW-0460">Magnesium</keyword>
<dbReference type="InterPro" id="IPR000829">
    <property type="entry name" value="DAGK"/>
</dbReference>
<dbReference type="Gene3D" id="1.10.287.3610">
    <property type="match status" value="1"/>
</dbReference>
<dbReference type="GO" id="GO:0046872">
    <property type="term" value="F:metal ion binding"/>
    <property type="evidence" value="ECO:0007669"/>
    <property type="project" value="UniProtKB-KW"/>
</dbReference>
<feature type="binding site" evidence="18">
    <location>
        <position position="70"/>
    </location>
    <ligand>
        <name>a divalent metal cation</name>
        <dbReference type="ChEBI" id="CHEBI:60240"/>
    </ligand>
</feature>
<feature type="binding site" evidence="17">
    <location>
        <position position="70"/>
    </location>
    <ligand>
        <name>ATP</name>
        <dbReference type="ChEBI" id="CHEBI:30616"/>
    </ligand>
</feature>
<evidence type="ECO:0000256" key="19">
    <source>
        <dbReference type="SAM" id="Phobius"/>
    </source>
</evidence>
<sequence length="123" mass="14172">MKALFRSFKYAFEGIFYCLKTQRNMRIHFIFAAGVTLAGVYFKIEMTEWLALFITFSLVITSEMFNTAIEKAVDLSTMEYDERAKVAKDVAAGAVLLNAVVAVFVGVFVFWGRLWEEVIRWMN</sequence>
<evidence type="ECO:0000256" key="14">
    <source>
        <dbReference type="ARBA" id="ARBA00023264"/>
    </source>
</evidence>
<accession>A0A1M4XGH6</accession>
<evidence type="ECO:0000256" key="4">
    <source>
        <dbReference type="ARBA" id="ARBA00022516"/>
    </source>
</evidence>
<dbReference type="InterPro" id="IPR033717">
    <property type="entry name" value="UDPK"/>
</dbReference>
<evidence type="ECO:0000256" key="15">
    <source>
        <dbReference type="PIRSR" id="PIRSR600829-1"/>
    </source>
</evidence>
<keyword evidence="11" id="KW-0443">Lipid metabolism</keyword>
<dbReference type="CDD" id="cd14265">
    <property type="entry name" value="UDPK_IM_like"/>
    <property type="match status" value="1"/>
</dbReference>
<dbReference type="GO" id="GO:0005886">
    <property type="term" value="C:plasma membrane"/>
    <property type="evidence" value="ECO:0007669"/>
    <property type="project" value="UniProtKB-SubCell"/>
</dbReference>
<dbReference type="PANTHER" id="PTHR34299:SF1">
    <property type="entry name" value="DIACYLGLYCEROL KINASE"/>
    <property type="match status" value="1"/>
</dbReference>
<comment type="subcellular location">
    <subcellularLocation>
        <location evidence="1">Cell membrane</location>
        <topology evidence="1">Multi-pass membrane protein</topology>
    </subcellularLocation>
</comment>
<feature type="transmembrane region" description="Helical" evidence="19">
    <location>
        <begin position="90"/>
        <end position="112"/>
    </location>
</feature>
<keyword evidence="6 19" id="KW-0812">Transmembrane</keyword>
<evidence type="ECO:0000256" key="2">
    <source>
        <dbReference type="ARBA" id="ARBA00005967"/>
    </source>
</evidence>
<evidence type="ECO:0000256" key="10">
    <source>
        <dbReference type="ARBA" id="ARBA00022989"/>
    </source>
</evidence>
<evidence type="ECO:0000313" key="21">
    <source>
        <dbReference type="Proteomes" id="UP000184251"/>
    </source>
</evidence>
<dbReference type="PANTHER" id="PTHR34299">
    <property type="entry name" value="DIACYLGLYCEROL KINASE"/>
    <property type="match status" value="1"/>
</dbReference>
<keyword evidence="10 19" id="KW-1133">Transmembrane helix</keyword>
<reference evidence="20 21" key="1">
    <citation type="submission" date="2016-11" db="EMBL/GenBank/DDBJ databases">
        <authorList>
            <person name="Jaros S."/>
            <person name="Januszkiewicz K."/>
            <person name="Wedrychowicz H."/>
        </authorList>
    </citation>
    <scope>NUCLEOTIDE SEQUENCE [LARGE SCALE GENOMIC DNA]</scope>
    <source>
        <strain evidence="20 21">DSM 14828</strain>
    </source>
</reference>
<dbReference type="AlphaFoldDB" id="A0A1M4XGH6"/>
<keyword evidence="18" id="KW-0479">Metal-binding</keyword>
<gene>
    <name evidence="20" type="ORF">SAMN02746064_01510</name>
</gene>
<dbReference type="Pfam" id="PF01219">
    <property type="entry name" value="DAGK_prokar"/>
    <property type="match status" value="1"/>
</dbReference>
<evidence type="ECO:0000256" key="9">
    <source>
        <dbReference type="ARBA" id="ARBA00022840"/>
    </source>
</evidence>
<evidence type="ECO:0000256" key="6">
    <source>
        <dbReference type="ARBA" id="ARBA00022692"/>
    </source>
</evidence>
<proteinExistence type="inferred from homology"/>
<protein>
    <submittedName>
        <fullName evidence="20">Diacylglycerol kinase (ATP)</fullName>
    </submittedName>
</protein>
<keyword evidence="14" id="KW-1208">Phospholipid metabolism</keyword>
<keyword evidence="3" id="KW-1003">Cell membrane</keyword>
<dbReference type="RefSeq" id="WP_073270713.1">
    <property type="nucleotide sequence ID" value="NZ_FQTU01000009.1"/>
</dbReference>
<evidence type="ECO:0000313" key="20">
    <source>
        <dbReference type="EMBL" id="SHE92433.1"/>
    </source>
</evidence>
<dbReference type="GO" id="GO:0005524">
    <property type="term" value="F:ATP binding"/>
    <property type="evidence" value="ECO:0007669"/>
    <property type="project" value="UniProtKB-KW"/>
</dbReference>
<dbReference type="GO" id="GO:0008654">
    <property type="term" value="P:phospholipid biosynthetic process"/>
    <property type="evidence" value="ECO:0007669"/>
    <property type="project" value="UniProtKB-KW"/>
</dbReference>
<dbReference type="GO" id="GO:0016301">
    <property type="term" value="F:kinase activity"/>
    <property type="evidence" value="ECO:0007669"/>
    <property type="project" value="UniProtKB-KW"/>
</dbReference>
<comment type="similarity">
    <text evidence="2">Belongs to the bacterial diacylglycerol kinase family.</text>
</comment>
<evidence type="ECO:0000256" key="18">
    <source>
        <dbReference type="PIRSR" id="PIRSR600829-4"/>
    </source>
</evidence>
<feature type="binding site" evidence="16">
    <location>
        <position position="63"/>
    </location>
    <ligand>
        <name>substrate</name>
    </ligand>
</feature>
<evidence type="ECO:0000256" key="5">
    <source>
        <dbReference type="ARBA" id="ARBA00022679"/>
    </source>
</evidence>
<evidence type="ECO:0000256" key="17">
    <source>
        <dbReference type="PIRSR" id="PIRSR600829-3"/>
    </source>
</evidence>
<name>A0A1M4XGH6_9FIRM</name>
<evidence type="ECO:0000256" key="11">
    <source>
        <dbReference type="ARBA" id="ARBA00023098"/>
    </source>
</evidence>
<evidence type="ECO:0000256" key="8">
    <source>
        <dbReference type="ARBA" id="ARBA00022777"/>
    </source>
</evidence>
<dbReference type="STRING" id="1120975.SAMN02746064_01510"/>
<keyword evidence="7 17" id="KW-0547">Nucleotide-binding</keyword>
<evidence type="ECO:0000256" key="16">
    <source>
        <dbReference type="PIRSR" id="PIRSR600829-2"/>
    </source>
</evidence>
<keyword evidence="8 20" id="KW-0418">Kinase</keyword>
<evidence type="ECO:0000256" key="12">
    <source>
        <dbReference type="ARBA" id="ARBA00023136"/>
    </source>
</evidence>
<feature type="transmembrane region" description="Helical" evidence="19">
    <location>
        <begin position="50"/>
        <end position="69"/>
    </location>
</feature>
<evidence type="ECO:0000256" key="3">
    <source>
        <dbReference type="ARBA" id="ARBA00022475"/>
    </source>
</evidence>
<keyword evidence="4" id="KW-0444">Lipid biosynthesis</keyword>
<feature type="active site" description="Proton acceptor" evidence="15">
    <location>
        <position position="63"/>
    </location>
</feature>
<dbReference type="EMBL" id="FQTU01000009">
    <property type="protein sequence ID" value="SHE92433.1"/>
    <property type="molecule type" value="Genomic_DNA"/>
</dbReference>
<dbReference type="Proteomes" id="UP000184251">
    <property type="component" value="Unassembled WGS sequence"/>
</dbReference>
<dbReference type="OrthoDB" id="9789934at2"/>
<keyword evidence="21" id="KW-1185">Reference proteome</keyword>
<evidence type="ECO:0000256" key="1">
    <source>
        <dbReference type="ARBA" id="ARBA00004651"/>
    </source>
</evidence>
<keyword evidence="12 19" id="KW-0472">Membrane</keyword>
<feature type="binding site" evidence="17">
    <location>
        <begin position="88"/>
        <end position="89"/>
    </location>
    <ligand>
        <name>ATP</name>
        <dbReference type="ChEBI" id="CHEBI:30616"/>
    </ligand>
</feature>
<evidence type="ECO:0000256" key="13">
    <source>
        <dbReference type="ARBA" id="ARBA00023209"/>
    </source>
</evidence>
<comment type="cofactor">
    <cofactor evidence="18">
        <name>Mg(2+)</name>
        <dbReference type="ChEBI" id="CHEBI:18420"/>
    </cofactor>
    <text evidence="18">Mn(2+), Zn(2+), Cd(2+) and Co(2+) support activity to lesser extents.</text>
</comment>
<keyword evidence="13" id="KW-0594">Phospholipid biosynthesis</keyword>
<keyword evidence="5" id="KW-0808">Transferase</keyword>
<dbReference type="InterPro" id="IPR036945">
    <property type="entry name" value="DAGK_sf"/>
</dbReference>
<feature type="binding site" evidence="17">
    <location>
        <position position="10"/>
    </location>
    <ligand>
        <name>ATP</name>
        <dbReference type="ChEBI" id="CHEBI:30616"/>
    </ligand>
</feature>
<feature type="transmembrane region" description="Helical" evidence="19">
    <location>
        <begin position="27"/>
        <end position="44"/>
    </location>
</feature>
<organism evidence="20 21">
    <name type="scientific">Alkalibacter saccharofermentans DSM 14828</name>
    <dbReference type="NCBI Taxonomy" id="1120975"/>
    <lineage>
        <taxon>Bacteria</taxon>
        <taxon>Bacillati</taxon>
        <taxon>Bacillota</taxon>
        <taxon>Clostridia</taxon>
        <taxon>Eubacteriales</taxon>
        <taxon>Eubacteriaceae</taxon>
        <taxon>Alkalibacter</taxon>
    </lineage>
</organism>
<keyword evidence="9 17" id="KW-0067">ATP-binding</keyword>